<dbReference type="InterPro" id="IPR042071">
    <property type="entry name" value="Trans_coact_sf"/>
</dbReference>
<evidence type="ECO:0000313" key="3">
    <source>
        <dbReference type="Proteomes" id="UP000255697"/>
    </source>
</evidence>
<dbReference type="GO" id="GO:0019086">
    <property type="term" value="P:late viral transcription"/>
    <property type="evidence" value="ECO:0007669"/>
    <property type="project" value="UniProtKB-UniRule"/>
</dbReference>
<gene>
    <name evidence="2" type="ORF">Ac3_240</name>
</gene>
<evidence type="ECO:0000256" key="1">
    <source>
        <dbReference type="HAMAP-Rule" id="MF_04165"/>
    </source>
</evidence>
<feature type="region of interest" description="Involved in transcriptional enhancement" evidence="1">
    <location>
        <begin position="92"/>
        <end position="98"/>
    </location>
</feature>
<dbReference type="HAMAP" id="MF_04165">
    <property type="entry name" value="T4_TRANSCR_COACT"/>
    <property type="match status" value="1"/>
</dbReference>
<dbReference type="GO" id="GO:0140537">
    <property type="term" value="F:transcription regulator activator activity"/>
    <property type="evidence" value="ECO:0007669"/>
    <property type="project" value="UniProtKB-UniRule"/>
</dbReference>
<keyword evidence="3" id="KW-1185">Reference proteome</keyword>
<comment type="subunit">
    <text evidence="1">Interacts with the beta subunit of host RNAP RpoB (via flap domain). Part of the transcription activation complex containing host RNAP, the viral RNA polymerase sigma-like factor, the coactivator gp33, and the sliding clamp.</text>
</comment>
<dbReference type="Pfam" id="PF16805">
    <property type="entry name" value="Trans_coact"/>
    <property type="match status" value="1"/>
</dbReference>
<name>A0A345AV68_9CAUD</name>
<comment type="similarity">
    <text evidence="1">Belongs to the Tevenvirinae late transcription coactivator family.</text>
</comment>
<evidence type="ECO:0000313" key="2">
    <source>
        <dbReference type="EMBL" id="AXF40801.1"/>
    </source>
</evidence>
<dbReference type="EMBL" id="MH460829">
    <property type="protein sequence ID" value="AXF40801.1"/>
    <property type="molecule type" value="Genomic_DNA"/>
</dbReference>
<proteinExistence type="inferred from homology"/>
<protein>
    <recommendedName>
        <fullName evidence="1">Late transcription coactivator</fullName>
    </recommendedName>
    <alternativeName>
        <fullName evidence="1">RNA polymerase-associated protein Gp33</fullName>
    </alternativeName>
</protein>
<dbReference type="Proteomes" id="UP000255697">
    <property type="component" value="Segment"/>
</dbReference>
<dbReference type="InterPro" id="IPR046384">
    <property type="entry name" value="LTACT_myovirus"/>
</dbReference>
<accession>A0A345AV68</accession>
<comment type="domain">
    <text evidence="1">The C-terminus is involved in transcriptional enhancement.</text>
</comment>
<organism evidence="2 3">
    <name type="scientific">Acinetobacter phage vB_ApiM_fHyAci03</name>
    <dbReference type="NCBI Taxonomy" id="2269366"/>
    <lineage>
        <taxon>Viruses</taxon>
        <taxon>Duplodnaviria</taxon>
        <taxon>Heunggongvirae</taxon>
        <taxon>Uroviricota</taxon>
        <taxon>Caudoviricetes</taxon>
        <taxon>Pantevenvirales</taxon>
        <taxon>Straboviridae</taxon>
        <taxon>Twarogvirinae</taxon>
        <taxon>Lazarusvirus</taxon>
        <taxon>Lazarusvirus fhyacithree</taxon>
    </lineage>
</organism>
<comment type="function">
    <text evidence="1">Activates transcription at late promoters when the sliding clamp is present. Binds to both the host RNA polymerase (RNAP) and the upstream dsDNA.</text>
</comment>
<sequence length="99" mass="11504">MQSLENNELVDVLQQKSAAAYDKQTTAHEIAELVRTECLTYLEAVTWWMEERSIPENQFAKYIPETIIERLKTEALEDNMLKPSIAKQNTYSTLDFLYG</sequence>
<reference evidence="3" key="1">
    <citation type="submission" date="2018-06" db="EMBL/GenBank/DDBJ databases">
        <title>Whole genome analysis of phage vB_ApiM_fHyAci03 infecting Acinetobacter pittii.</title>
        <authorList>
            <person name="Kiljunen S."/>
            <person name="Wicklund A."/>
            <person name="Skurnik M."/>
        </authorList>
    </citation>
    <scope>NUCLEOTIDE SEQUENCE [LARGE SCALE GENOMIC DNA]</scope>
</reference>
<dbReference type="InterPro" id="IPR031836">
    <property type="entry name" value="Trans_coact"/>
</dbReference>
<dbReference type="Gene3D" id="1.10.10.2850">
    <property type="entry name" value="Phage late-transcription coactivator-like"/>
    <property type="match status" value="1"/>
</dbReference>
<feature type="region of interest" description="Interaction with host RNAP" evidence="1">
    <location>
        <begin position="48"/>
        <end position="78"/>
    </location>
</feature>